<keyword evidence="1" id="KW-0812">Transmembrane</keyword>
<keyword evidence="1" id="KW-1133">Transmembrane helix</keyword>
<dbReference type="RefSeq" id="WP_381519625.1">
    <property type="nucleotide sequence ID" value="NZ_JBHULN010000002.1"/>
</dbReference>
<dbReference type="EMBL" id="JBHULN010000002">
    <property type="protein sequence ID" value="MFD2569867.1"/>
    <property type="molecule type" value="Genomic_DNA"/>
</dbReference>
<evidence type="ECO:0000256" key="1">
    <source>
        <dbReference type="SAM" id="Phobius"/>
    </source>
</evidence>
<evidence type="ECO:0000313" key="3">
    <source>
        <dbReference type="Proteomes" id="UP001597469"/>
    </source>
</evidence>
<keyword evidence="3" id="KW-1185">Reference proteome</keyword>
<organism evidence="2 3">
    <name type="scientific">Spirosoma soli</name>
    <dbReference type="NCBI Taxonomy" id="1770529"/>
    <lineage>
        <taxon>Bacteria</taxon>
        <taxon>Pseudomonadati</taxon>
        <taxon>Bacteroidota</taxon>
        <taxon>Cytophagia</taxon>
        <taxon>Cytophagales</taxon>
        <taxon>Cytophagaceae</taxon>
        <taxon>Spirosoma</taxon>
    </lineage>
</organism>
<accession>A0ABW5LZY4</accession>
<gene>
    <name evidence="2" type="ORF">ACFSUS_04430</name>
</gene>
<keyword evidence="1" id="KW-0472">Membrane</keyword>
<comment type="caution">
    <text evidence="2">The sequence shown here is derived from an EMBL/GenBank/DDBJ whole genome shotgun (WGS) entry which is preliminary data.</text>
</comment>
<evidence type="ECO:0000313" key="2">
    <source>
        <dbReference type="EMBL" id="MFD2569867.1"/>
    </source>
</evidence>
<reference evidence="3" key="1">
    <citation type="journal article" date="2019" name="Int. J. Syst. Evol. Microbiol.">
        <title>The Global Catalogue of Microorganisms (GCM) 10K type strain sequencing project: providing services to taxonomists for standard genome sequencing and annotation.</title>
        <authorList>
            <consortium name="The Broad Institute Genomics Platform"/>
            <consortium name="The Broad Institute Genome Sequencing Center for Infectious Disease"/>
            <person name="Wu L."/>
            <person name="Ma J."/>
        </authorList>
    </citation>
    <scope>NUCLEOTIDE SEQUENCE [LARGE SCALE GENOMIC DNA]</scope>
    <source>
        <strain evidence="3">KCTC 42805</strain>
    </source>
</reference>
<protein>
    <submittedName>
        <fullName evidence="2">Uncharacterized protein</fullName>
    </submittedName>
</protein>
<feature type="transmembrane region" description="Helical" evidence="1">
    <location>
        <begin position="14"/>
        <end position="31"/>
    </location>
</feature>
<sequence>MQQVINFIGIDQTTLVWLIVLILCAGLFAYANRQLDSINLESTKAGPDQTGLYNWLYRIFYVTYAGGLISLGTLAYIAPTLTIIVSGFVAFLFALKSLNRWLSLAINAAVHRVSQWRWSMSLRSVRLGLLGVGVSTVTFVEEECLLGFMSISPENVIGIISSRLNHAEVWDWANGLVVITEYVLGSALWQASIRLRQENEFLSLAMKTSSYSWRADSLLLTYLALLIGLISTTAFVSLTPVSDYAFWIGYATVLLGQLTPTGQRIGKDLLRRFESLFRSTNHHTL</sequence>
<dbReference type="Proteomes" id="UP001597469">
    <property type="component" value="Unassembled WGS sequence"/>
</dbReference>
<feature type="transmembrane region" description="Helical" evidence="1">
    <location>
        <begin position="76"/>
        <end position="95"/>
    </location>
</feature>
<feature type="transmembrane region" description="Helical" evidence="1">
    <location>
        <begin position="244"/>
        <end position="262"/>
    </location>
</feature>
<feature type="transmembrane region" description="Helical" evidence="1">
    <location>
        <begin position="217"/>
        <end position="238"/>
    </location>
</feature>
<name>A0ABW5LZY4_9BACT</name>
<proteinExistence type="predicted"/>